<evidence type="ECO:0000313" key="1">
    <source>
        <dbReference type="EMBL" id="MQX36852.1"/>
    </source>
</evidence>
<dbReference type="EMBL" id="WIVE01000027">
    <property type="protein sequence ID" value="MQX36852.1"/>
    <property type="molecule type" value="Genomic_DNA"/>
</dbReference>
<reference evidence="1 2" key="1">
    <citation type="submission" date="2019-10" db="EMBL/GenBank/DDBJ databases">
        <title>Draft whole-genome sequence of the purple nonsulfur photosynthetic bacterium Roseospira navarrensis DSM 15114.</title>
        <authorList>
            <person name="Kyndt J.A."/>
            <person name="Meyer T.E."/>
        </authorList>
    </citation>
    <scope>NUCLEOTIDE SEQUENCE [LARGE SCALE GENOMIC DNA]</scope>
    <source>
        <strain evidence="1 2">DSM 15114</strain>
    </source>
</reference>
<gene>
    <name evidence="1" type="ORF">GHC57_10025</name>
</gene>
<keyword evidence="2" id="KW-1185">Reference proteome</keyword>
<dbReference type="AlphaFoldDB" id="A0A7X1ZEK2"/>
<dbReference type="OrthoDB" id="8080957at2"/>
<accession>A0A7X1ZEK2</accession>
<sequence length="221" mass="24308">MSRYPCHVEAALRVRVRRGHQGIWEAIRAVPRGQYWSIRQIWQDTGVPDQSTVREYVRRLCAAAYVDCQPGATPDRGRIYVLLRDAGPEAPRLRRDGSEVPPTGQEAMWRTLRMIGRDGVTADDLAVMASTDVRGIHRTTAACYLGHLCRAGYLRVVEEGRPGHRPGTGAPTRYALRSGMNTGPAAPMIARVSHAVWDPNRGEFMGEAEADVSPARAGGHG</sequence>
<comment type="caution">
    <text evidence="1">The sequence shown here is derived from an EMBL/GenBank/DDBJ whole genome shotgun (WGS) entry which is preliminary data.</text>
</comment>
<dbReference type="RefSeq" id="WP_153343738.1">
    <property type="nucleotide sequence ID" value="NZ_WIVE01000027.1"/>
</dbReference>
<protein>
    <submittedName>
        <fullName evidence="1">Uncharacterized protein</fullName>
    </submittedName>
</protein>
<organism evidence="1 2">
    <name type="scientific">Roseospira navarrensis</name>
    <dbReference type="NCBI Taxonomy" id="140058"/>
    <lineage>
        <taxon>Bacteria</taxon>
        <taxon>Pseudomonadati</taxon>
        <taxon>Pseudomonadota</taxon>
        <taxon>Alphaproteobacteria</taxon>
        <taxon>Rhodospirillales</taxon>
        <taxon>Rhodospirillaceae</taxon>
        <taxon>Roseospira</taxon>
    </lineage>
</organism>
<dbReference type="Proteomes" id="UP000434582">
    <property type="component" value="Unassembled WGS sequence"/>
</dbReference>
<evidence type="ECO:0000313" key="2">
    <source>
        <dbReference type="Proteomes" id="UP000434582"/>
    </source>
</evidence>
<name>A0A7X1ZEK2_9PROT</name>
<proteinExistence type="predicted"/>